<gene>
    <name evidence="2" type="ORF">Nepgr_030066</name>
</gene>
<evidence type="ECO:0000313" key="2">
    <source>
        <dbReference type="EMBL" id="GMH28223.1"/>
    </source>
</evidence>
<evidence type="ECO:0000256" key="1">
    <source>
        <dbReference type="SAM" id="MobiDB-lite"/>
    </source>
</evidence>
<protein>
    <submittedName>
        <fullName evidence="2">Uncharacterized protein</fullName>
    </submittedName>
</protein>
<evidence type="ECO:0000313" key="3">
    <source>
        <dbReference type="Proteomes" id="UP001279734"/>
    </source>
</evidence>
<sequence length="111" mass="12088">MPIRLILPLAGPCSVFERDGFLQMRDSASLRAHGDPQDGWLLWCLRWNTGAAALLTPDSGVQKKHSGNPGTLDSGVQIHSGIKAKEGKLQKPKHSGFRSTKKNSGLKAKMR</sequence>
<feature type="region of interest" description="Disordered" evidence="1">
    <location>
        <begin position="59"/>
        <end position="111"/>
    </location>
</feature>
<name>A0AAD3TFP8_NEPGR</name>
<feature type="compositionally biased region" description="Basic residues" evidence="1">
    <location>
        <begin position="90"/>
        <end position="101"/>
    </location>
</feature>
<proteinExistence type="predicted"/>
<dbReference type="EMBL" id="BSYO01000034">
    <property type="protein sequence ID" value="GMH28223.1"/>
    <property type="molecule type" value="Genomic_DNA"/>
</dbReference>
<organism evidence="2 3">
    <name type="scientific">Nepenthes gracilis</name>
    <name type="common">Slender pitcher plant</name>
    <dbReference type="NCBI Taxonomy" id="150966"/>
    <lineage>
        <taxon>Eukaryota</taxon>
        <taxon>Viridiplantae</taxon>
        <taxon>Streptophyta</taxon>
        <taxon>Embryophyta</taxon>
        <taxon>Tracheophyta</taxon>
        <taxon>Spermatophyta</taxon>
        <taxon>Magnoliopsida</taxon>
        <taxon>eudicotyledons</taxon>
        <taxon>Gunneridae</taxon>
        <taxon>Pentapetalae</taxon>
        <taxon>Caryophyllales</taxon>
        <taxon>Nepenthaceae</taxon>
        <taxon>Nepenthes</taxon>
    </lineage>
</organism>
<dbReference type="AlphaFoldDB" id="A0AAD3TFP8"/>
<reference evidence="2" key="1">
    <citation type="submission" date="2023-05" db="EMBL/GenBank/DDBJ databases">
        <title>Nepenthes gracilis genome sequencing.</title>
        <authorList>
            <person name="Fukushima K."/>
        </authorList>
    </citation>
    <scope>NUCLEOTIDE SEQUENCE</scope>
    <source>
        <strain evidence="2">SING2019-196</strain>
    </source>
</reference>
<comment type="caution">
    <text evidence="2">The sequence shown here is derived from an EMBL/GenBank/DDBJ whole genome shotgun (WGS) entry which is preliminary data.</text>
</comment>
<keyword evidence="3" id="KW-1185">Reference proteome</keyword>
<dbReference type="Proteomes" id="UP001279734">
    <property type="component" value="Unassembled WGS sequence"/>
</dbReference>
<accession>A0AAD3TFP8</accession>